<evidence type="ECO:0000313" key="2">
    <source>
        <dbReference type="Proteomes" id="UP000414233"/>
    </source>
</evidence>
<accession>A0A5E4XL46</accession>
<dbReference type="RefSeq" id="WP_150698661.1">
    <property type="nucleotide sequence ID" value="NZ_CABPRZ010000018.1"/>
</dbReference>
<sequence length="91" mass="9679">MGDLNFDPSIIIAAAERVQRMTSRLVAMSVAGMGGGIEGLDKEELDAYLEQMEEIAGLAHASSTTITRVLHSTYPAEYRARGVAPQPSADA</sequence>
<dbReference type="EMBL" id="CABPRZ010000018">
    <property type="protein sequence ID" value="VVE37016.1"/>
    <property type="molecule type" value="Genomic_DNA"/>
</dbReference>
<gene>
    <name evidence="1" type="ORF">PTE30175_03853</name>
</gene>
<protein>
    <submittedName>
        <fullName evidence="1">Uncharacterized protein</fullName>
    </submittedName>
</protein>
<evidence type="ECO:0000313" key="1">
    <source>
        <dbReference type="EMBL" id="VVE37016.1"/>
    </source>
</evidence>
<name>A0A5E4XL46_9BURK</name>
<keyword evidence="2" id="KW-1185">Reference proteome</keyword>
<reference evidence="1 2" key="1">
    <citation type="submission" date="2019-08" db="EMBL/GenBank/DDBJ databases">
        <authorList>
            <person name="Peeters C."/>
        </authorList>
    </citation>
    <scope>NUCLEOTIDE SEQUENCE [LARGE SCALE GENOMIC DNA]</scope>
    <source>
        <strain evidence="1 2">LMG 30175</strain>
    </source>
</reference>
<dbReference type="AlphaFoldDB" id="A0A5E4XL46"/>
<proteinExistence type="predicted"/>
<organism evidence="1 2">
    <name type="scientific">Pandoraea terrae</name>
    <dbReference type="NCBI Taxonomy" id="1537710"/>
    <lineage>
        <taxon>Bacteria</taxon>
        <taxon>Pseudomonadati</taxon>
        <taxon>Pseudomonadota</taxon>
        <taxon>Betaproteobacteria</taxon>
        <taxon>Burkholderiales</taxon>
        <taxon>Burkholderiaceae</taxon>
        <taxon>Pandoraea</taxon>
    </lineage>
</organism>
<dbReference type="Proteomes" id="UP000414233">
    <property type="component" value="Unassembled WGS sequence"/>
</dbReference>